<dbReference type="GO" id="GO:0032153">
    <property type="term" value="C:cell division site"/>
    <property type="evidence" value="ECO:0007669"/>
    <property type="project" value="TreeGrafter"/>
</dbReference>
<feature type="region of interest" description="Disordered" evidence="6">
    <location>
        <begin position="36"/>
        <end position="70"/>
    </location>
</feature>
<dbReference type="InterPro" id="IPR001841">
    <property type="entry name" value="Znf_RING"/>
</dbReference>
<evidence type="ECO:0000313" key="7">
    <source>
        <dbReference type="EMBL" id="SHO76949.1"/>
    </source>
</evidence>
<keyword evidence="7" id="KW-0436">Ligase</keyword>
<keyword evidence="5" id="KW-0862">Zinc</keyword>
<feature type="compositionally biased region" description="Acidic residues" evidence="6">
    <location>
        <begin position="367"/>
        <end position="376"/>
    </location>
</feature>
<dbReference type="GO" id="GO:0005829">
    <property type="term" value="C:cytosol"/>
    <property type="evidence" value="ECO:0007669"/>
    <property type="project" value="TreeGrafter"/>
</dbReference>
<feature type="compositionally biased region" description="Low complexity" evidence="6">
    <location>
        <begin position="56"/>
        <end position="70"/>
    </location>
</feature>
<dbReference type="GO" id="GO:0061630">
    <property type="term" value="F:ubiquitin protein ligase activity"/>
    <property type="evidence" value="ECO:0007669"/>
    <property type="project" value="TreeGrafter"/>
</dbReference>
<dbReference type="Gene3D" id="2.60.200.20">
    <property type="match status" value="1"/>
</dbReference>
<name>M5E5I0_MALS4</name>
<dbReference type="InterPro" id="IPR013083">
    <property type="entry name" value="Znf_RING/FYVE/PHD"/>
</dbReference>
<evidence type="ECO:0000256" key="1">
    <source>
        <dbReference type="ARBA" id="ARBA00022679"/>
    </source>
</evidence>
<reference evidence="8" key="1">
    <citation type="journal article" date="2017" name="Nucleic Acids Res.">
        <title>Proteogenomics produces comprehensive and highly accurate protein-coding gene annotation in a complete genome assembly of Malassezia sympodialis.</title>
        <authorList>
            <person name="Zhu Y."/>
            <person name="Engstroem P.G."/>
            <person name="Tellgren-Roth C."/>
            <person name="Baudo C.D."/>
            <person name="Kennell J.C."/>
            <person name="Sun S."/>
            <person name="Billmyre R.B."/>
            <person name="Schroeder M.S."/>
            <person name="Andersson A."/>
            <person name="Holm T."/>
            <person name="Sigurgeirsson B."/>
            <person name="Wu G."/>
            <person name="Sankaranarayanan S.R."/>
            <person name="Siddharthan R."/>
            <person name="Sanyal K."/>
            <person name="Lundeberg J."/>
            <person name="Nystedt B."/>
            <person name="Boekhout T."/>
            <person name="Dawson T.L. Jr."/>
            <person name="Heitman J."/>
            <person name="Scheynius A."/>
            <person name="Lehtioe J."/>
        </authorList>
    </citation>
    <scope>NUCLEOTIDE SEQUENCE [LARGE SCALE GENOMIC DNA]</scope>
    <source>
        <strain evidence="8">ATCC 42132</strain>
    </source>
</reference>
<dbReference type="InterPro" id="IPR000253">
    <property type="entry name" value="FHA_dom"/>
</dbReference>
<dbReference type="Gene3D" id="3.30.40.10">
    <property type="entry name" value="Zinc/RING finger domain, C3HC4 (zinc finger)"/>
    <property type="match status" value="1"/>
</dbReference>
<organism evidence="7 8">
    <name type="scientific">Malassezia sympodialis (strain ATCC 42132)</name>
    <name type="common">Atopic eczema-associated yeast</name>
    <dbReference type="NCBI Taxonomy" id="1230383"/>
    <lineage>
        <taxon>Eukaryota</taxon>
        <taxon>Fungi</taxon>
        <taxon>Dikarya</taxon>
        <taxon>Basidiomycota</taxon>
        <taxon>Ustilaginomycotina</taxon>
        <taxon>Malasseziomycetes</taxon>
        <taxon>Malasseziales</taxon>
        <taxon>Malasseziaceae</taxon>
        <taxon>Malassezia</taxon>
    </lineage>
</organism>
<dbReference type="GO" id="GO:0000151">
    <property type="term" value="C:ubiquitin ligase complex"/>
    <property type="evidence" value="ECO:0007669"/>
    <property type="project" value="TreeGrafter"/>
</dbReference>
<dbReference type="SUPFAM" id="SSF49879">
    <property type="entry name" value="SMAD/FHA domain"/>
    <property type="match status" value="1"/>
</dbReference>
<feature type="region of interest" description="Disordered" evidence="6">
    <location>
        <begin position="89"/>
        <end position="120"/>
    </location>
</feature>
<dbReference type="GO" id="GO:0006511">
    <property type="term" value="P:ubiquitin-dependent protein catabolic process"/>
    <property type="evidence" value="ECO:0007669"/>
    <property type="project" value="TreeGrafter"/>
</dbReference>
<evidence type="ECO:0000256" key="3">
    <source>
        <dbReference type="ARBA" id="ARBA00022771"/>
    </source>
</evidence>
<evidence type="ECO:0000256" key="2">
    <source>
        <dbReference type="ARBA" id="ARBA00022723"/>
    </source>
</evidence>
<feature type="compositionally biased region" description="Low complexity" evidence="6">
    <location>
        <begin position="103"/>
        <end position="112"/>
    </location>
</feature>
<evidence type="ECO:0000256" key="5">
    <source>
        <dbReference type="ARBA" id="ARBA00022833"/>
    </source>
</evidence>
<protein>
    <submittedName>
        <fullName evidence="7">Similar to S.cerevisiae protein DMA2 (Ubiquitin-protein ligase (E3))</fullName>
    </submittedName>
</protein>
<dbReference type="VEuPathDB" id="FungiDB:MSYG_1288"/>
<dbReference type="HOGENOM" id="CLU_538697_0_0_1"/>
<keyword evidence="3" id="KW-0863">Zinc-finger</keyword>
<dbReference type="PROSITE" id="PS50006">
    <property type="entry name" value="FHA_DOMAIN"/>
    <property type="match status" value="1"/>
</dbReference>
<dbReference type="Pfam" id="PF17123">
    <property type="entry name" value="zf-RING_11"/>
    <property type="match status" value="1"/>
</dbReference>
<evidence type="ECO:0000256" key="4">
    <source>
        <dbReference type="ARBA" id="ARBA00022786"/>
    </source>
</evidence>
<dbReference type="OMA" id="ECCICLL"/>
<feature type="region of interest" description="Disordered" evidence="6">
    <location>
        <begin position="391"/>
        <end position="424"/>
    </location>
</feature>
<dbReference type="SMART" id="SM00240">
    <property type="entry name" value="FHA"/>
    <property type="match status" value="1"/>
</dbReference>
<dbReference type="STRING" id="1230383.M5E5I0"/>
<dbReference type="SUPFAM" id="SSF57850">
    <property type="entry name" value="RING/U-box"/>
    <property type="match status" value="1"/>
</dbReference>
<dbReference type="OrthoDB" id="687730at2759"/>
<evidence type="ECO:0000256" key="6">
    <source>
        <dbReference type="SAM" id="MobiDB-lite"/>
    </source>
</evidence>
<keyword evidence="4" id="KW-0833">Ubl conjugation pathway</keyword>
<dbReference type="EMBL" id="LT671822">
    <property type="protein sequence ID" value="SHO76949.1"/>
    <property type="molecule type" value="Genomic_DNA"/>
</dbReference>
<keyword evidence="2" id="KW-0479">Metal-binding</keyword>
<dbReference type="GO" id="GO:0016567">
    <property type="term" value="P:protein ubiquitination"/>
    <property type="evidence" value="ECO:0007669"/>
    <property type="project" value="TreeGrafter"/>
</dbReference>
<dbReference type="GO" id="GO:0008270">
    <property type="term" value="F:zinc ion binding"/>
    <property type="evidence" value="ECO:0007669"/>
    <property type="project" value="UniProtKB-KW"/>
</dbReference>
<dbReference type="InterPro" id="IPR008984">
    <property type="entry name" value="SMAD_FHA_dom_sf"/>
</dbReference>
<feature type="region of interest" description="Disordered" evidence="6">
    <location>
        <begin position="367"/>
        <end position="386"/>
    </location>
</feature>
<dbReference type="KEGG" id="msym:MSY001_0320"/>
<keyword evidence="8" id="KW-1185">Reference proteome</keyword>
<sequence length="506" mass="55030">MVERSVPSGQPAARHSMQGGRPRRLSNLLRRYSFSHLSQSQPEAVPTAARSGQGSGSHLHSASSGSTGSARFMTPLRAAASALSTRAQSFDLGTPQTQEARSRTTPSSIPSRESTDTGVQRSARVRKVRLAPYIEATRTLAFFPANLDLVEGGLHVQIGRFSDRNVQGSADEPRSMRQPVIVGENKTYVAFQSKVVSRLHAEIWCGEGGKVYLRDTKSSSGTFVNRLRLSPPGALSHSHEIKDGDIVQFGIDYQGGSEDLFRAIKVRVEIDRDSSIRPTAYGHNMLQQLQGAQKNTPAENAVVSDKERLLDECCICLLKIRVCQALFIGPCSHMFHYKCIRPILSLHFPGFSCPLCRNFADLEADLQDDTDEESEAADPPLYPKIVTNENQDQSTHMAHESERLAQPPLPQEQGRASPVSPCDLSDASDAVATFSTPLLPAAELDNSPMTRSNVQMEVNPGSQYIPTGAAPHVETLPSSSAPEMSPSIHAPVSAPPLVWRSRAMSS</sequence>
<proteinExistence type="predicted"/>
<keyword evidence="1" id="KW-0808">Transferase</keyword>
<dbReference type="Proteomes" id="UP000186303">
    <property type="component" value="Chromosome 2"/>
</dbReference>
<dbReference type="PANTHER" id="PTHR15067">
    <property type="entry name" value="E3 UBIQUITIN-PROTEIN LIGASE RNF8"/>
    <property type="match status" value="1"/>
</dbReference>
<dbReference type="SMART" id="SM00184">
    <property type="entry name" value="RING"/>
    <property type="match status" value="1"/>
</dbReference>
<feature type="region of interest" description="Disordered" evidence="6">
    <location>
        <begin position="459"/>
        <end position="506"/>
    </location>
</feature>
<dbReference type="RefSeq" id="XP_018738960.1">
    <property type="nucleotide sequence ID" value="XM_018885420.1"/>
</dbReference>
<dbReference type="GO" id="GO:0016874">
    <property type="term" value="F:ligase activity"/>
    <property type="evidence" value="ECO:0007669"/>
    <property type="project" value="UniProtKB-KW"/>
</dbReference>
<gene>
    <name evidence="7" type="ORF">MSYG_1288</name>
</gene>
<accession>M5E5I0</accession>
<feature type="region of interest" description="Disordered" evidence="6">
    <location>
        <begin position="1"/>
        <end position="24"/>
    </location>
</feature>
<dbReference type="Pfam" id="PF00498">
    <property type="entry name" value="FHA"/>
    <property type="match status" value="1"/>
</dbReference>
<evidence type="ECO:0000313" key="8">
    <source>
        <dbReference type="Proteomes" id="UP000186303"/>
    </source>
</evidence>
<dbReference type="PANTHER" id="PTHR15067:SF7">
    <property type="entry name" value="E3 UBIQUITIN-PROTEIN LIGASE DMA1-RELATED"/>
    <property type="match status" value="1"/>
</dbReference>
<dbReference type="PROSITE" id="PS50089">
    <property type="entry name" value="ZF_RING_2"/>
    <property type="match status" value="1"/>
</dbReference>
<dbReference type="AlphaFoldDB" id="M5E5I0"/>